<feature type="transmembrane region" description="Helical" evidence="9">
    <location>
        <begin position="85"/>
        <end position="107"/>
    </location>
</feature>
<feature type="transmembrane region" description="Helical" evidence="9">
    <location>
        <begin position="47"/>
        <end position="64"/>
    </location>
</feature>
<keyword evidence="3" id="KW-1003">Cell membrane</keyword>
<dbReference type="Pfam" id="PF04290">
    <property type="entry name" value="DctQ"/>
    <property type="match status" value="1"/>
</dbReference>
<protein>
    <submittedName>
        <fullName evidence="11">TRAP transporter small permease</fullName>
    </submittedName>
</protein>
<keyword evidence="7 9" id="KW-0472">Membrane</keyword>
<dbReference type="GO" id="GO:0005886">
    <property type="term" value="C:plasma membrane"/>
    <property type="evidence" value="ECO:0007669"/>
    <property type="project" value="UniProtKB-SubCell"/>
</dbReference>
<evidence type="ECO:0000256" key="2">
    <source>
        <dbReference type="ARBA" id="ARBA00022448"/>
    </source>
</evidence>
<proteinExistence type="inferred from homology"/>
<evidence type="ECO:0000256" key="5">
    <source>
        <dbReference type="ARBA" id="ARBA00022692"/>
    </source>
</evidence>
<dbReference type="PANTHER" id="PTHR35011">
    <property type="entry name" value="2,3-DIKETO-L-GULONATE TRAP TRANSPORTER SMALL PERMEASE PROTEIN YIAM"/>
    <property type="match status" value="1"/>
</dbReference>
<sequence>MEEKKRKRIPIEGYISIILLVAMTGIMFTGVIFRYVFNSSLSWSEELSRYLFIWFVFISMSYAVKEKAHIRVEALNRLIPKSIRPYINILGRIGWLVFAGFVTYLGVTYAMTMTNSVSAAMKLPMSLVYFGIPLGFFFMAVRLVFQIGESIKNPEIEIEEIHDDIDEYVKED</sequence>
<evidence type="ECO:0000256" key="1">
    <source>
        <dbReference type="ARBA" id="ARBA00004429"/>
    </source>
</evidence>
<comment type="caution">
    <text evidence="11">The sequence shown here is derived from an EMBL/GenBank/DDBJ whole genome shotgun (WGS) entry which is preliminary data.</text>
</comment>
<dbReference type="InterPro" id="IPR055348">
    <property type="entry name" value="DctQ"/>
</dbReference>
<evidence type="ECO:0000256" key="6">
    <source>
        <dbReference type="ARBA" id="ARBA00022989"/>
    </source>
</evidence>
<feature type="transmembrane region" description="Helical" evidence="9">
    <location>
        <begin position="127"/>
        <end position="145"/>
    </location>
</feature>
<evidence type="ECO:0000313" key="11">
    <source>
        <dbReference type="EMBL" id="HIV73495.1"/>
    </source>
</evidence>
<evidence type="ECO:0000313" key="12">
    <source>
        <dbReference type="Proteomes" id="UP000823937"/>
    </source>
</evidence>
<evidence type="ECO:0000256" key="4">
    <source>
        <dbReference type="ARBA" id="ARBA00022519"/>
    </source>
</evidence>
<evidence type="ECO:0000256" key="8">
    <source>
        <dbReference type="ARBA" id="ARBA00038436"/>
    </source>
</evidence>
<dbReference type="Proteomes" id="UP000823937">
    <property type="component" value="Unassembled WGS sequence"/>
</dbReference>
<evidence type="ECO:0000256" key="9">
    <source>
        <dbReference type="SAM" id="Phobius"/>
    </source>
</evidence>
<comment type="similarity">
    <text evidence="8">Belongs to the TRAP transporter small permease family.</text>
</comment>
<evidence type="ECO:0000256" key="3">
    <source>
        <dbReference type="ARBA" id="ARBA00022475"/>
    </source>
</evidence>
<keyword evidence="2" id="KW-0813">Transport</keyword>
<reference evidence="11" key="1">
    <citation type="journal article" date="2021" name="PeerJ">
        <title>Extensive microbial diversity within the chicken gut microbiome revealed by metagenomics and culture.</title>
        <authorList>
            <person name="Gilroy R."/>
            <person name="Ravi A."/>
            <person name="Getino M."/>
            <person name="Pursley I."/>
            <person name="Horton D.L."/>
            <person name="Alikhan N.F."/>
            <person name="Baker D."/>
            <person name="Gharbi K."/>
            <person name="Hall N."/>
            <person name="Watson M."/>
            <person name="Adriaenssens E.M."/>
            <person name="Foster-Nyarko E."/>
            <person name="Jarju S."/>
            <person name="Secka A."/>
            <person name="Antonio M."/>
            <person name="Oren A."/>
            <person name="Chaudhuri R.R."/>
            <person name="La Ragione R."/>
            <person name="Hildebrand F."/>
            <person name="Pallen M.J."/>
        </authorList>
    </citation>
    <scope>NUCLEOTIDE SEQUENCE</scope>
    <source>
        <strain evidence="11">CHK169-2315</strain>
    </source>
</reference>
<keyword evidence="6 9" id="KW-1133">Transmembrane helix</keyword>
<comment type="subcellular location">
    <subcellularLocation>
        <location evidence="1">Cell inner membrane</location>
        <topology evidence="1">Multi-pass membrane protein</topology>
    </subcellularLocation>
</comment>
<reference evidence="11" key="2">
    <citation type="submission" date="2021-04" db="EMBL/GenBank/DDBJ databases">
        <authorList>
            <person name="Gilroy R."/>
        </authorList>
    </citation>
    <scope>NUCLEOTIDE SEQUENCE</scope>
    <source>
        <strain evidence="11">CHK169-2315</strain>
    </source>
</reference>
<dbReference type="EMBL" id="DXHX01000007">
    <property type="protein sequence ID" value="HIV73495.1"/>
    <property type="molecule type" value="Genomic_DNA"/>
</dbReference>
<evidence type="ECO:0000259" key="10">
    <source>
        <dbReference type="Pfam" id="PF04290"/>
    </source>
</evidence>
<name>A0A9D1TIU3_9BACI</name>
<feature type="domain" description="Tripartite ATP-independent periplasmic transporters DctQ component" evidence="10">
    <location>
        <begin position="23"/>
        <end position="151"/>
    </location>
</feature>
<organism evidence="11 12">
    <name type="scientific">Candidatus Pseudogracilibacillus intestinigallinarum</name>
    <dbReference type="NCBI Taxonomy" id="2838742"/>
    <lineage>
        <taxon>Bacteria</taxon>
        <taxon>Bacillati</taxon>
        <taxon>Bacillota</taxon>
        <taxon>Bacilli</taxon>
        <taxon>Bacillales</taxon>
        <taxon>Bacillaceae</taxon>
        <taxon>Pseudogracilibacillus</taxon>
    </lineage>
</organism>
<keyword evidence="5 9" id="KW-0812">Transmembrane</keyword>
<gene>
    <name evidence="11" type="ORF">H9895_00260</name>
</gene>
<feature type="transmembrane region" description="Helical" evidence="9">
    <location>
        <begin position="12"/>
        <end position="35"/>
    </location>
</feature>
<accession>A0A9D1TIU3</accession>
<evidence type="ECO:0000256" key="7">
    <source>
        <dbReference type="ARBA" id="ARBA00023136"/>
    </source>
</evidence>
<dbReference type="AlphaFoldDB" id="A0A9D1TIU3"/>
<keyword evidence="4" id="KW-0997">Cell inner membrane</keyword>
<dbReference type="InterPro" id="IPR007387">
    <property type="entry name" value="TRAP_DctQ"/>
</dbReference>